<sequence>MAVRLSPAFLCHPLCPRPCCSCGIGGVHHVFLGGLLCDNCFGLRADGGGSWLENNQYSAGL</sequence>
<gene>
    <name evidence="1" type="ORF">EYF80_025028</name>
</gene>
<proteinExistence type="predicted"/>
<name>A0A4Z2HIP1_9TELE</name>
<dbReference type="AlphaFoldDB" id="A0A4Z2HIP1"/>
<protein>
    <submittedName>
        <fullName evidence="1">Uncharacterized protein</fullName>
    </submittedName>
</protein>
<reference evidence="1 2" key="1">
    <citation type="submission" date="2019-03" db="EMBL/GenBank/DDBJ databases">
        <title>First draft genome of Liparis tanakae, snailfish: a comprehensive survey of snailfish specific genes.</title>
        <authorList>
            <person name="Kim W."/>
            <person name="Song I."/>
            <person name="Jeong J.-H."/>
            <person name="Kim D."/>
            <person name="Kim S."/>
            <person name="Ryu S."/>
            <person name="Song J.Y."/>
            <person name="Lee S.K."/>
        </authorList>
    </citation>
    <scope>NUCLEOTIDE SEQUENCE [LARGE SCALE GENOMIC DNA]</scope>
    <source>
        <tissue evidence="1">Muscle</tissue>
    </source>
</reference>
<comment type="caution">
    <text evidence="1">The sequence shown here is derived from an EMBL/GenBank/DDBJ whole genome shotgun (WGS) entry which is preliminary data.</text>
</comment>
<evidence type="ECO:0000313" key="2">
    <source>
        <dbReference type="Proteomes" id="UP000314294"/>
    </source>
</evidence>
<keyword evidence="2" id="KW-1185">Reference proteome</keyword>
<organism evidence="1 2">
    <name type="scientific">Liparis tanakae</name>
    <name type="common">Tanaka's snailfish</name>
    <dbReference type="NCBI Taxonomy" id="230148"/>
    <lineage>
        <taxon>Eukaryota</taxon>
        <taxon>Metazoa</taxon>
        <taxon>Chordata</taxon>
        <taxon>Craniata</taxon>
        <taxon>Vertebrata</taxon>
        <taxon>Euteleostomi</taxon>
        <taxon>Actinopterygii</taxon>
        <taxon>Neopterygii</taxon>
        <taxon>Teleostei</taxon>
        <taxon>Neoteleostei</taxon>
        <taxon>Acanthomorphata</taxon>
        <taxon>Eupercaria</taxon>
        <taxon>Perciformes</taxon>
        <taxon>Cottioidei</taxon>
        <taxon>Cottales</taxon>
        <taxon>Liparidae</taxon>
        <taxon>Liparis</taxon>
    </lineage>
</organism>
<dbReference type="Proteomes" id="UP000314294">
    <property type="component" value="Unassembled WGS sequence"/>
</dbReference>
<evidence type="ECO:0000313" key="1">
    <source>
        <dbReference type="EMBL" id="TNN64722.1"/>
    </source>
</evidence>
<accession>A0A4Z2HIP1</accession>
<dbReference type="EMBL" id="SRLO01000247">
    <property type="protein sequence ID" value="TNN64722.1"/>
    <property type="molecule type" value="Genomic_DNA"/>
</dbReference>